<comment type="caution">
    <text evidence="8">The sequence shown here is derived from an EMBL/GenBank/DDBJ whole genome shotgun (WGS) entry which is preliminary data.</text>
</comment>
<evidence type="ECO:0000256" key="2">
    <source>
        <dbReference type="ARBA" id="ARBA00005046"/>
    </source>
</evidence>
<dbReference type="NCBIfam" id="TIGR00177">
    <property type="entry name" value="molyb_syn"/>
    <property type="match status" value="1"/>
</dbReference>
<dbReference type="Proteomes" id="UP001595989">
    <property type="component" value="Unassembled WGS sequence"/>
</dbReference>
<keyword evidence="5 6" id="KW-0501">Molybdenum cofactor biosynthesis</keyword>
<evidence type="ECO:0000256" key="1">
    <source>
        <dbReference type="ARBA" id="ARBA00003487"/>
    </source>
</evidence>
<evidence type="ECO:0000313" key="9">
    <source>
        <dbReference type="Proteomes" id="UP001595989"/>
    </source>
</evidence>
<dbReference type="InterPro" id="IPR008284">
    <property type="entry name" value="MoCF_biosynth_CS"/>
</dbReference>
<evidence type="ECO:0000256" key="3">
    <source>
        <dbReference type="ARBA" id="ARBA00006112"/>
    </source>
</evidence>
<evidence type="ECO:0000256" key="6">
    <source>
        <dbReference type="PIRNR" id="PIRNR006443"/>
    </source>
</evidence>
<dbReference type="InterPro" id="IPR001453">
    <property type="entry name" value="MoaB/Mog_dom"/>
</dbReference>
<evidence type="ECO:0000259" key="7">
    <source>
        <dbReference type="SMART" id="SM00852"/>
    </source>
</evidence>
<dbReference type="CDD" id="cd00886">
    <property type="entry name" value="MogA_MoaB"/>
    <property type="match status" value="1"/>
</dbReference>
<organism evidence="8 9">
    <name type="scientific">Virgibacillus kekensis</name>
    <dbReference type="NCBI Taxonomy" id="202261"/>
    <lineage>
        <taxon>Bacteria</taxon>
        <taxon>Bacillati</taxon>
        <taxon>Bacillota</taxon>
        <taxon>Bacilli</taxon>
        <taxon>Bacillales</taxon>
        <taxon>Bacillaceae</taxon>
        <taxon>Virgibacillus</taxon>
    </lineage>
</organism>
<dbReference type="PANTHER" id="PTHR43232">
    <property type="entry name" value="MOLYBDENUM COFACTOR BIOSYNTHESIS PROTEIN B"/>
    <property type="match status" value="1"/>
</dbReference>
<evidence type="ECO:0000256" key="4">
    <source>
        <dbReference type="ARBA" id="ARBA00015262"/>
    </source>
</evidence>
<evidence type="ECO:0000313" key="8">
    <source>
        <dbReference type="EMBL" id="MFC4556700.1"/>
    </source>
</evidence>
<comment type="pathway">
    <text evidence="2 6">Cofactor biosynthesis; molybdopterin biosynthesis.</text>
</comment>
<evidence type="ECO:0000256" key="5">
    <source>
        <dbReference type="ARBA" id="ARBA00023150"/>
    </source>
</evidence>
<name>A0ABV9DDB7_9BACI</name>
<dbReference type="PROSITE" id="PS01078">
    <property type="entry name" value="MOCF_BIOSYNTHESIS_1"/>
    <property type="match status" value="1"/>
</dbReference>
<dbReference type="Gene3D" id="3.40.980.10">
    <property type="entry name" value="MoaB/Mog-like domain"/>
    <property type="match status" value="1"/>
</dbReference>
<keyword evidence="9" id="KW-1185">Reference proteome</keyword>
<reference evidence="9" key="1">
    <citation type="journal article" date="2019" name="Int. J. Syst. Evol. Microbiol.">
        <title>The Global Catalogue of Microorganisms (GCM) 10K type strain sequencing project: providing services to taxonomists for standard genome sequencing and annotation.</title>
        <authorList>
            <consortium name="The Broad Institute Genomics Platform"/>
            <consortium name="The Broad Institute Genome Sequencing Center for Infectious Disease"/>
            <person name="Wu L."/>
            <person name="Ma J."/>
        </authorList>
    </citation>
    <scope>NUCLEOTIDE SEQUENCE [LARGE SCALE GENOMIC DNA]</scope>
    <source>
        <strain evidence="9">CGMCC 4.7426</strain>
    </source>
</reference>
<protein>
    <recommendedName>
        <fullName evidence="4 6">Molybdenum cofactor biosynthesis protein B</fullName>
    </recommendedName>
</protein>
<dbReference type="SUPFAM" id="SSF53218">
    <property type="entry name" value="Molybdenum cofactor biosynthesis proteins"/>
    <property type="match status" value="1"/>
</dbReference>
<dbReference type="SMART" id="SM00852">
    <property type="entry name" value="MoCF_biosynth"/>
    <property type="match status" value="1"/>
</dbReference>
<dbReference type="Pfam" id="PF00994">
    <property type="entry name" value="MoCF_biosynth"/>
    <property type="match status" value="1"/>
</dbReference>
<dbReference type="InterPro" id="IPR036425">
    <property type="entry name" value="MoaB/Mog-like_dom_sf"/>
</dbReference>
<comment type="similarity">
    <text evidence="3 6">Belongs to the MoaB/Mog family.</text>
</comment>
<dbReference type="EMBL" id="JBHSFU010000001">
    <property type="protein sequence ID" value="MFC4556700.1"/>
    <property type="molecule type" value="Genomic_DNA"/>
</dbReference>
<feature type="domain" description="MoaB/Mog" evidence="7">
    <location>
        <begin position="16"/>
        <end position="161"/>
    </location>
</feature>
<comment type="function">
    <text evidence="1 6">May be involved in the biosynthesis of molybdopterin.</text>
</comment>
<gene>
    <name evidence="8" type="ORF">ACFO3D_00580</name>
</gene>
<proteinExistence type="inferred from homology"/>
<dbReference type="PANTHER" id="PTHR43232:SF2">
    <property type="entry name" value="MOLYBDENUM COFACTOR BIOSYNTHESIS PROTEIN B"/>
    <property type="match status" value="1"/>
</dbReference>
<dbReference type="InterPro" id="IPR012245">
    <property type="entry name" value="MoaB"/>
</dbReference>
<dbReference type="RefSeq" id="WP_390292627.1">
    <property type="nucleotide sequence ID" value="NZ_JBHSFU010000001.1"/>
</dbReference>
<accession>A0ABV9DDB7</accession>
<sequence length="169" mass="18412">MSVHEHKQERKSVNCMVITVSDTRTAETDKSGKLMVSMLEEAGHQITGKLIVCDEKTEIREQIETASFSAEVDIILINGGTGIASRDVTIETIESLFEKEIPGFGELFRMLSYQEDIGSAAILSRAVAGVYNDTVIFATPGSSGAVSLAMKRLILPELSHLVHEVNKDS</sequence>
<dbReference type="PIRSF" id="PIRSF006443">
    <property type="entry name" value="MoaB"/>
    <property type="match status" value="1"/>
</dbReference>